<dbReference type="Proteomes" id="UP001176941">
    <property type="component" value="Chromosome 17"/>
</dbReference>
<feature type="compositionally biased region" description="Gly residues" evidence="1">
    <location>
        <begin position="1"/>
        <end position="11"/>
    </location>
</feature>
<evidence type="ECO:0000313" key="2">
    <source>
        <dbReference type="EMBL" id="CAI9158355.1"/>
    </source>
</evidence>
<name>A0ABN8Y9V6_RANTA</name>
<sequence>MQGVHAVGGSGSQLPVSPADPTLPQPGAQATQTRGWARQKRASGLDILYGKRDPCSFPAKAARVLQTPSPPPGPRGSLPERAPTRLRPRGTRVLLWLLLRLAALRFFFSSLFARR</sequence>
<protein>
    <submittedName>
        <fullName evidence="2">Uncharacterized protein</fullName>
    </submittedName>
</protein>
<evidence type="ECO:0000256" key="1">
    <source>
        <dbReference type="SAM" id="MobiDB-lite"/>
    </source>
</evidence>
<feature type="region of interest" description="Disordered" evidence="1">
    <location>
        <begin position="1"/>
        <end position="37"/>
    </location>
</feature>
<reference evidence="2" key="1">
    <citation type="submission" date="2023-04" db="EMBL/GenBank/DDBJ databases">
        <authorList>
            <consortium name="ELIXIR-Norway"/>
        </authorList>
    </citation>
    <scope>NUCLEOTIDE SEQUENCE [LARGE SCALE GENOMIC DNA]</scope>
</reference>
<evidence type="ECO:0000313" key="3">
    <source>
        <dbReference type="Proteomes" id="UP001176941"/>
    </source>
</evidence>
<accession>A0ABN8Y9V6</accession>
<dbReference type="EMBL" id="OX459953">
    <property type="protein sequence ID" value="CAI9158355.1"/>
    <property type="molecule type" value="Genomic_DNA"/>
</dbReference>
<keyword evidence="3" id="KW-1185">Reference proteome</keyword>
<organism evidence="2 3">
    <name type="scientific">Rangifer tarandus platyrhynchus</name>
    <name type="common">Svalbard reindeer</name>
    <dbReference type="NCBI Taxonomy" id="3082113"/>
    <lineage>
        <taxon>Eukaryota</taxon>
        <taxon>Metazoa</taxon>
        <taxon>Chordata</taxon>
        <taxon>Craniata</taxon>
        <taxon>Vertebrata</taxon>
        <taxon>Euteleostomi</taxon>
        <taxon>Mammalia</taxon>
        <taxon>Eutheria</taxon>
        <taxon>Laurasiatheria</taxon>
        <taxon>Artiodactyla</taxon>
        <taxon>Ruminantia</taxon>
        <taxon>Pecora</taxon>
        <taxon>Cervidae</taxon>
        <taxon>Odocoileinae</taxon>
        <taxon>Rangifer</taxon>
    </lineage>
</organism>
<gene>
    <name evidence="2" type="ORF">MRATA1EN1_LOCUS7317</name>
</gene>
<proteinExistence type="predicted"/>
<feature type="region of interest" description="Disordered" evidence="1">
    <location>
        <begin position="63"/>
        <end position="85"/>
    </location>
</feature>